<organism evidence="4 5">
    <name type="scientific">Hydatigena taeniaeformis</name>
    <name type="common">Feline tapeworm</name>
    <name type="synonym">Taenia taeniaeformis</name>
    <dbReference type="NCBI Taxonomy" id="6205"/>
    <lineage>
        <taxon>Eukaryota</taxon>
        <taxon>Metazoa</taxon>
        <taxon>Spiralia</taxon>
        <taxon>Lophotrochozoa</taxon>
        <taxon>Platyhelminthes</taxon>
        <taxon>Cestoda</taxon>
        <taxon>Eucestoda</taxon>
        <taxon>Cyclophyllidea</taxon>
        <taxon>Taeniidae</taxon>
        <taxon>Hydatigera</taxon>
    </lineage>
</organism>
<dbReference type="Proteomes" id="UP000274429">
    <property type="component" value="Unassembled WGS sequence"/>
</dbReference>
<keyword evidence="1" id="KW-0677">Repeat</keyword>
<dbReference type="PANTHER" id="PTHR23206">
    <property type="entry name" value="MASK PROTEIN"/>
    <property type="match status" value="1"/>
</dbReference>
<name>A0A3P7GUK8_HYDTA</name>
<dbReference type="SUPFAM" id="SSF48403">
    <property type="entry name" value="Ankyrin repeat"/>
    <property type="match status" value="1"/>
</dbReference>
<accession>A0A3P7GUK8</accession>
<dbReference type="Gene3D" id="1.25.40.20">
    <property type="entry name" value="Ankyrin repeat-containing domain"/>
    <property type="match status" value="2"/>
</dbReference>
<keyword evidence="5" id="KW-1185">Reference proteome</keyword>
<dbReference type="InterPro" id="IPR051631">
    <property type="entry name" value="Ankyrin-KH/SAM_domain"/>
</dbReference>
<evidence type="ECO:0000256" key="3">
    <source>
        <dbReference type="PROSITE-ProRule" id="PRU00023"/>
    </source>
</evidence>
<gene>
    <name evidence="4" type="ORF">TTAC_LOCUS5149</name>
</gene>
<dbReference type="SMART" id="SM00248">
    <property type="entry name" value="ANK"/>
    <property type="match status" value="7"/>
</dbReference>
<reference evidence="4 5" key="1">
    <citation type="submission" date="2018-11" db="EMBL/GenBank/DDBJ databases">
        <authorList>
            <consortium name="Pathogen Informatics"/>
        </authorList>
    </citation>
    <scope>NUCLEOTIDE SEQUENCE [LARGE SCALE GENOMIC DNA]</scope>
</reference>
<dbReference type="PROSITE" id="PS50088">
    <property type="entry name" value="ANK_REPEAT"/>
    <property type="match status" value="4"/>
</dbReference>
<protein>
    <submittedName>
        <fullName evidence="4">Uncharacterized protein</fullName>
    </submittedName>
</protein>
<dbReference type="OrthoDB" id="7464126at2759"/>
<dbReference type="PROSITE" id="PS50297">
    <property type="entry name" value="ANK_REP_REGION"/>
    <property type="match status" value="3"/>
</dbReference>
<feature type="repeat" description="ANK" evidence="3">
    <location>
        <begin position="176"/>
        <end position="208"/>
    </location>
</feature>
<dbReference type="Pfam" id="PF12796">
    <property type="entry name" value="Ank_2"/>
    <property type="match status" value="2"/>
</dbReference>
<proteinExistence type="predicted"/>
<feature type="repeat" description="ANK" evidence="3">
    <location>
        <begin position="242"/>
        <end position="274"/>
    </location>
</feature>
<dbReference type="AlphaFoldDB" id="A0A3P7GUK8"/>
<evidence type="ECO:0000256" key="2">
    <source>
        <dbReference type="ARBA" id="ARBA00023043"/>
    </source>
</evidence>
<dbReference type="EMBL" id="UYWX01006399">
    <property type="protein sequence ID" value="VDM26358.1"/>
    <property type="molecule type" value="Genomic_DNA"/>
</dbReference>
<evidence type="ECO:0000313" key="4">
    <source>
        <dbReference type="EMBL" id="VDM26358.1"/>
    </source>
</evidence>
<feature type="repeat" description="ANK" evidence="3">
    <location>
        <begin position="109"/>
        <end position="141"/>
    </location>
</feature>
<evidence type="ECO:0000256" key="1">
    <source>
        <dbReference type="ARBA" id="ARBA00022737"/>
    </source>
</evidence>
<keyword evidence="2 3" id="KW-0040">ANK repeat</keyword>
<sequence length="306" mass="33526">MSQAICANDAARVEQLLRLGVSPFDTWYIVYHQADPEVYGEDDTTSPLIEATLRGFAEVVKTLLLHGASPSHTDVINNTALHWAIATCHWNCLMLLLNHGSPLEAANYRLRTPLMQAAFYGHERVVQHLIDRGAKVDRPLNGNKESALTISCEMGDVDITKILLNVGNRSHDQGRQLYIALSRAAFLGHIEVVQLLLAQGAEVNRCEDDIEAPIFAAVSRGHSGILKLLIAHHGNIEERNKMGYTPLMLATQLGAEAMVTELIDAGANIDAVANNGRETALLIARTHGQWDVEKVILAALARSRHS</sequence>
<feature type="repeat" description="ANK" evidence="3">
    <location>
        <begin position="43"/>
        <end position="75"/>
    </location>
</feature>
<dbReference type="PANTHER" id="PTHR23206:SF8">
    <property type="entry name" value="ANKYRIN REPEAT AND KH DOMAIN-CONTAINING 1"/>
    <property type="match status" value="1"/>
</dbReference>
<dbReference type="InterPro" id="IPR036770">
    <property type="entry name" value="Ankyrin_rpt-contain_sf"/>
</dbReference>
<evidence type="ECO:0000313" key="5">
    <source>
        <dbReference type="Proteomes" id="UP000274429"/>
    </source>
</evidence>
<dbReference type="InterPro" id="IPR002110">
    <property type="entry name" value="Ankyrin_rpt"/>
</dbReference>